<dbReference type="EMBL" id="GBXM01086501">
    <property type="protein sequence ID" value="JAH22076.1"/>
    <property type="molecule type" value="Transcribed_RNA"/>
</dbReference>
<reference evidence="1" key="1">
    <citation type="submission" date="2014-11" db="EMBL/GenBank/DDBJ databases">
        <authorList>
            <person name="Amaro Gonzalez C."/>
        </authorList>
    </citation>
    <scope>NUCLEOTIDE SEQUENCE</scope>
</reference>
<name>A0A0E9QYQ8_ANGAN</name>
<accession>A0A0E9QYQ8</accession>
<sequence length="31" mass="3406">MHLSLFSELKKKPIGSSALHGKPAFPPLTWS</sequence>
<proteinExistence type="predicted"/>
<reference evidence="1" key="2">
    <citation type="journal article" date="2015" name="Fish Shellfish Immunol.">
        <title>Early steps in the European eel (Anguilla anguilla)-Vibrio vulnificus interaction in the gills: Role of the RtxA13 toxin.</title>
        <authorList>
            <person name="Callol A."/>
            <person name="Pajuelo D."/>
            <person name="Ebbesson L."/>
            <person name="Teles M."/>
            <person name="MacKenzie S."/>
            <person name="Amaro C."/>
        </authorList>
    </citation>
    <scope>NUCLEOTIDE SEQUENCE</scope>
</reference>
<evidence type="ECO:0000313" key="1">
    <source>
        <dbReference type="EMBL" id="JAH22076.1"/>
    </source>
</evidence>
<organism evidence="1">
    <name type="scientific">Anguilla anguilla</name>
    <name type="common">European freshwater eel</name>
    <name type="synonym">Muraena anguilla</name>
    <dbReference type="NCBI Taxonomy" id="7936"/>
    <lineage>
        <taxon>Eukaryota</taxon>
        <taxon>Metazoa</taxon>
        <taxon>Chordata</taxon>
        <taxon>Craniata</taxon>
        <taxon>Vertebrata</taxon>
        <taxon>Euteleostomi</taxon>
        <taxon>Actinopterygii</taxon>
        <taxon>Neopterygii</taxon>
        <taxon>Teleostei</taxon>
        <taxon>Anguilliformes</taxon>
        <taxon>Anguillidae</taxon>
        <taxon>Anguilla</taxon>
    </lineage>
</organism>
<dbReference type="AlphaFoldDB" id="A0A0E9QYQ8"/>
<protein>
    <submittedName>
        <fullName evidence="1">Uncharacterized protein</fullName>
    </submittedName>
</protein>